<dbReference type="InterPro" id="IPR010917">
    <property type="entry name" value="TonB_rcpt_CS"/>
</dbReference>
<evidence type="ECO:0000256" key="12">
    <source>
        <dbReference type="RuleBase" id="RU003357"/>
    </source>
</evidence>
<keyword evidence="7 12" id="KW-0798">TonB box</keyword>
<dbReference type="Pfam" id="PF07715">
    <property type="entry name" value="Plug"/>
    <property type="match status" value="1"/>
</dbReference>
<dbReference type="GO" id="GO:0015344">
    <property type="term" value="F:siderophore uptake transmembrane transporter activity"/>
    <property type="evidence" value="ECO:0007669"/>
    <property type="project" value="TreeGrafter"/>
</dbReference>
<dbReference type="Gene3D" id="2.170.130.10">
    <property type="entry name" value="TonB-dependent receptor, plug domain"/>
    <property type="match status" value="1"/>
</dbReference>
<evidence type="ECO:0000256" key="7">
    <source>
        <dbReference type="ARBA" id="ARBA00023077"/>
    </source>
</evidence>
<dbReference type="GO" id="GO:0044718">
    <property type="term" value="P:siderophore transmembrane transport"/>
    <property type="evidence" value="ECO:0007669"/>
    <property type="project" value="TreeGrafter"/>
</dbReference>
<keyword evidence="3 10" id="KW-0813">Transport</keyword>
<evidence type="ECO:0000256" key="4">
    <source>
        <dbReference type="ARBA" id="ARBA00022452"/>
    </source>
</evidence>
<keyword evidence="9 10" id="KW-0998">Cell outer membrane</keyword>
<evidence type="ECO:0000256" key="2">
    <source>
        <dbReference type="ARBA" id="ARBA00009810"/>
    </source>
</evidence>
<dbReference type="SUPFAM" id="SSF56935">
    <property type="entry name" value="Porins"/>
    <property type="match status" value="1"/>
</dbReference>
<name>A0A1B8HSS8_9GAMM</name>
<accession>A0A1B8HSS8</accession>
<dbReference type="InterPro" id="IPR039426">
    <property type="entry name" value="TonB-dep_rcpt-like"/>
</dbReference>
<keyword evidence="4 10" id="KW-1134">Transmembrane beta strand</keyword>
<feature type="signal peptide" evidence="13">
    <location>
        <begin position="1"/>
        <end position="29"/>
    </location>
</feature>
<dbReference type="PROSITE" id="PS52016">
    <property type="entry name" value="TONB_DEPENDENT_REC_3"/>
    <property type="match status" value="1"/>
</dbReference>
<evidence type="ECO:0000256" key="5">
    <source>
        <dbReference type="ARBA" id="ARBA00022692"/>
    </source>
</evidence>
<comment type="subcellular location">
    <subcellularLocation>
        <location evidence="1 10">Cell outer membrane</location>
        <topology evidence="1 10">Multi-pass membrane protein</topology>
    </subcellularLocation>
</comment>
<evidence type="ECO:0000256" key="9">
    <source>
        <dbReference type="ARBA" id="ARBA00023237"/>
    </source>
</evidence>
<dbReference type="PANTHER" id="PTHR30069:SF41">
    <property type="entry name" value="HEME_HEMOPEXIN UTILIZATION PROTEIN C"/>
    <property type="match status" value="1"/>
</dbReference>
<dbReference type="InterPro" id="IPR012910">
    <property type="entry name" value="Plug_dom"/>
</dbReference>
<evidence type="ECO:0000256" key="8">
    <source>
        <dbReference type="ARBA" id="ARBA00023136"/>
    </source>
</evidence>
<keyword evidence="16" id="KW-0675">Receptor</keyword>
<dbReference type="EMBL" id="LZEY01000004">
    <property type="protein sequence ID" value="OBU12709.1"/>
    <property type="molecule type" value="Genomic_DNA"/>
</dbReference>
<evidence type="ECO:0000259" key="14">
    <source>
        <dbReference type="Pfam" id="PF00593"/>
    </source>
</evidence>
<dbReference type="PROSITE" id="PS01156">
    <property type="entry name" value="TONB_DEPENDENT_REC_2"/>
    <property type="match status" value="1"/>
</dbReference>
<evidence type="ECO:0000313" key="17">
    <source>
        <dbReference type="Proteomes" id="UP000092377"/>
    </source>
</evidence>
<evidence type="ECO:0000259" key="15">
    <source>
        <dbReference type="Pfam" id="PF07715"/>
    </source>
</evidence>
<comment type="caution">
    <text evidence="16">The sequence shown here is derived from an EMBL/GenBank/DDBJ whole genome shotgun (WGS) entry which is preliminary data.</text>
</comment>
<sequence length="979" mass="111471">MSSHSSSYKPCKKLTLLLPVLLMPQSGFTAQEKNQQLGEITLRNEQSAADSAKDKIYDKNVSTLILTKEEIERYKGTSAADILKGANGVFSGDARNGNALDVNIRGIQGPGRVPVTIDGTEQAVTVYRGYNGANNRNYLDPMLISEIEIEKGPSLNPHLKSSVGGGVAMKTLSINDVVKKGEPFGAALMLENSSNTTKTRVPDLGIGEDYRLVDNMNFQWFIIDDPGTHLTPENRDSAPLINKSDYAWRLALGTRRENMDLLFAYAYRDRGNYFAGKRHSENYNKEMTEEDIGILQTSNKTYDPYMPFVSRIYRKGNEVPNTSAKTESILIKNTWYLNDDHALQLSWRDTRSDFGDIMPSRLGWIRAEDNIIPQWPLADLHAQAGYIHLKSQPAHLAYIDSDIRLWTTLTTSNTNSAGGWPRYPKNMDDGYKQGDASTINPAIDGTLINTATLNVQNQRYGLDFSNKFTFTPELSMTLAANMQFEHLDSNTSTENYKLFMFAVPARKGRRFEYQQSVNIDWQPASWLTLSAGGKQTVYWSVDDLSNECAARKEPYCKQNYEVTGYYLNYYRNMTEEESYAYKKRKNGKWHELTPEERQAVIGKTFYSVYPKWRRDYLDNRKDRPMVHEKKLWAVDTSDGRLKDKDRPDVDTALRGIDPYTGQETYLYEYGPHPMADSDKVLQPVTHTWKEKPRRQAGAWTPVLSASVHLTDDLRLYGRYAETVRMPSLFEDTVGFSGISFPHIGYHYKPERAVTHEYGAVLNGKSLLNAARHADIRLNYFHTDIHNVFDRDNFFRFTQMDKQILKGIEVQARYDHGWIFSDLGVTYNLTNKVCDETSNAFMDPTGLKNLPSCLDGGYPGGFLRTQIQPRYSVTLNLGGRLLQESLEIGSRWLYHSAVENSQEKRLMAIVPNKYSNFNNFPMRWNSVLTVDAYAKYKVTPDVSLELTATNLTNEYYLDPLTRSMMPAPGRAVKLSMSARF</sequence>
<dbReference type="Gene3D" id="2.40.170.20">
    <property type="entry name" value="TonB-dependent receptor, beta-barrel domain"/>
    <property type="match status" value="2"/>
</dbReference>
<organism evidence="16 17">
    <name type="scientific">Morganella psychrotolerans</name>
    <dbReference type="NCBI Taxonomy" id="368603"/>
    <lineage>
        <taxon>Bacteria</taxon>
        <taxon>Pseudomonadati</taxon>
        <taxon>Pseudomonadota</taxon>
        <taxon>Gammaproteobacteria</taxon>
        <taxon>Enterobacterales</taxon>
        <taxon>Morganellaceae</taxon>
        <taxon>Morganella</taxon>
    </lineage>
</organism>
<proteinExistence type="inferred from homology"/>
<dbReference type="InterPro" id="IPR000531">
    <property type="entry name" value="Beta-barrel_TonB"/>
</dbReference>
<evidence type="ECO:0000256" key="11">
    <source>
        <dbReference type="PROSITE-ProRule" id="PRU10144"/>
    </source>
</evidence>
<evidence type="ECO:0000313" key="16">
    <source>
        <dbReference type="EMBL" id="OBU12709.1"/>
    </source>
</evidence>
<evidence type="ECO:0000256" key="6">
    <source>
        <dbReference type="ARBA" id="ARBA00022729"/>
    </source>
</evidence>
<gene>
    <name evidence="16" type="ORF">AYY18_14645</name>
</gene>
<reference evidence="17" key="1">
    <citation type="submission" date="2016-06" db="EMBL/GenBank/DDBJ databases">
        <authorList>
            <person name="Butler K."/>
        </authorList>
    </citation>
    <scope>NUCLEOTIDE SEQUENCE [LARGE SCALE GENOMIC DNA]</scope>
    <source>
        <strain evidence="17">GCSL-Mp20</strain>
    </source>
</reference>
<keyword evidence="5 10" id="KW-0812">Transmembrane</keyword>
<dbReference type="Proteomes" id="UP000092377">
    <property type="component" value="Unassembled WGS sequence"/>
</dbReference>
<dbReference type="GO" id="GO:0009279">
    <property type="term" value="C:cell outer membrane"/>
    <property type="evidence" value="ECO:0007669"/>
    <property type="project" value="UniProtKB-SubCell"/>
</dbReference>
<keyword evidence="8 10" id="KW-0472">Membrane</keyword>
<protein>
    <submittedName>
        <fullName evidence="16">TonB-dependent receptor</fullName>
    </submittedName>
</protein>
<evidence type="ECO:0000256" key="3">
    <source>
        <dbReference type="ARBA" id="ARBA00022448"/>
    </source>
</evidence>
<dbReference type="Pfam" id="PF00593">
    <property type="entry name" value="TonB_dep_Rec_b-barrel"/>
    <property type="match status" value="1"/>
</dbReference>
<dbReference type="PANTHER" id="PTHR30069">
    <property type="entry name" value="TONB-DEPENDENT OUTER MEMBRANE RECEPTOR"/>
    <property type="match status" value="1"/>
</dbReference>
<evidence type="ECO:0000256" key="1">
    <source>
        <dbReference type="ARBA" id="ARBA00004571"/>
    </source>
</evidence>
<dbReference type="InterPro" id="IPR036942">
    <property type="entry name" value="Beta-barrel_TonB_sf"/>
</dbReference>
<keyword evidence="17" id="KW-1185">Reference proteome</keyword>
<feature type="domain" description="TonB-dependent receptor plug" evidence="15">
    <location>
        <begin position="59"/>
        <end position="154"/>
    </location>
</feature>
<evidence type="ECO:0000256" key="13">
    <source>
        <dbReference type="SAM" id="SignalP"/>
    </source>
</evidence>
<keyword evidence="6 13" id="KW-0732">Signal</keyword>
<dbReference type="AlphaFoldDB" id="A0A1B8HSS8"/>
<evidence type="ECO:0000256" key="10">
    <source>
        <dbReference type="PROSITE-ProRule" id="PRU01360"/>
    </source>
</evidence>
<dbReference type="InterPro" id="IPR037066">
    <property type="entry name" value="Plug_dom_sf"/>
</dbReference>
<dbReference type="OrthoDB" id="6046653at2"/>
<feature type="domain" description="TonB-dependent receptor-like beta-barrel" evidence="14">
    <location>
        <begin position="691"/>
        <end position="950"/>
    </location>
</feature>
<dbReference type="RefSeq" id="WP_067399350.1">
    <property type="nucleotide sequence ID" value="NZ_LZEY01000004.1"/>
</dbReference>
<comment type="similarity">
    <text evidence="2 10 12">Belongs to the TonB-dependent receptor family.</text>
</comment>
<feature type="chain" id="PRO_5008610138" evidence="13">
    <location>
        <begin position="30"/>
        <end position="979"/>
    </location>
</feature>
<feature type="short sequence motif" description="TonB C-terminal box" evidence="11">
    <location>
        <begin position="962"/>
        <end position="979"/>
    </location>
</feature>